<dbReference type="InterPro" id="IPR003961">
    <property type="entry name" value="FN3_dom"/>
</dbReference>
<comment type="caution">
    <text evidence="3">The sequence shown here is derived from an EMBL/GenBank/DDBJ whole genome shotgun (WGS) entry which is preliminary data.</text>
</comment>
<feature type="domain" description="Fibronectin type-III" evidence="2">
    <location>
        <begin position="261"/>
        <end position="352"/>
    </location>
</feature>
<proteinExistence type="predicted"/>
<name>A0A1Q9JH06_9FIRM</name>
<dbReference type="InterPro" id="IPR013783">
    <property type="entry name" value="Ig-like_fold"/>
</dbReference>
<dbReference type="AlphaFoldDB" id="A0A1Q9JH06"/>
<dbReference type="RefSeq" id="WP_075712484.1">
    <property type="nucleotide sequence ID" value="NZ_MJIE01000001.1"/>
</dbReference>
<evidence type="ECO:0000313" key="4">
    <source>
        <dbReference type="Proteomes" id="UP000187404"/>
    </source>
</evidence>
<evidence type="ECO:0000313" key="3">
    <source>
        <dbReference type="EMBL" id="OLR55489.1"/>
    </source>
</evidence>
<protein>
    <recommendedName>
        <fullName evidence="2">Fibronectin type-III domain-containing protein</fullName>
    </recommendedName>
</protein>
<gene>
    <name evidence="3" type="ORF">BHK98_05055</name>
</gene>
<dbReference type="Pfam" id="PF00041">
    <property type="entry name" value="fn3"/>
    <property type="match status" value="1"/>
</dbReference>
<dbReference type="PROSITE" id="PS50853">
    <property type="entry name" value="FN3"/>
    <property type="match status" value="1"/>
</dbReference>
<dbReference type="SUPFAM" id="SSF49265">
    <property type="entry name" value="Fibronectin type III"/>
    <property type="match status" value="1"/>
</dbReference>
<organism evidence="3 4">
    <name type="scientific">Hornefia porci</name>
    <dbReference type="NCBI Taxonomy" id="2652292"/>
    <lineage>
        <taxon>Bacteria</taxon>
        <taxon>Bacillati</taxon>
        <taxon>Bacillota</taxon>
        <taxon>Clostridia</taxon>
        <taxon>Peptostreptococcales</taxon>
        <taxon>Anaerovoracaceae</taxon>
        <taxon>Hornefia</taxon>
    </lineage>
</organism>
<evidence type="ECO:0000256" key="1">
    <source>
        <dbReference type="SAM" id="SignalP"/>
    </source>
</evidence>
<dbReference type="OrthoDB" id="2081282at2"/>
<sequence length="352" mass="37828">MKKFSRALIAVLALTMVMAFMPGMAFAEGTASQKATVTFSAGIPNQYDMVNEKVTATGDLAEKYFPELKTVEADGVSYADVLVAATIQKYGEDKVTEYLGLSRTDYGSLVTKQFGHDIVGYYFTNGKYNAKGVSEIAVKSGDKLFAGAYSDKNYSDQYSYLTKTAYTATAGEKITAKVSVYDAGSGSTIRPAAATLNTVDKSTGKLTAVKTYYKNGAATFTLTKPGTYTIAPTGTVNIKSWTGADITGKIFGEASTVTVRAPKIATAKITGLKAGTKKATVSVKKIKGAKYQIKYKKKGSSKWSKVNTKLTKKTIKNLKKGKKYSVKVRAYKTVGGKNYFGKFSATKTVKVK</sequence>
<dbReference type="InterPro" id="IPR036116">
    <property type="entry name" value="FN3_sf"/>
</dbReference>
<feature type="signal peptide" evidence="1">
    <location>
        <begin position="1"/>
        <end position="27"/>
    </location>
</feature>
<keyword evidence="1" id="KW-0732">Signal</keyword>
<accession>A0A1Q9JH06</accession>
<reference evidence="3 4" key="1">
    <citation type="journal article" date="2016" name="Appl. Environ. Microbiol.">
        <title>Function and Phylogeny of Bacterial Butyryl Coenzyme A:Acetate Transferases and Their Diversity in the Proximal Colon of Swine.</title>
        <authorList>
            <person name="Trachsel J."/>
            <person name="Bayles D.O."/>
            <person name="Looft T."/>
            <person name="Levine U.Y."/>
            <person name="Allen H.K."/>
        </authorList>
    </citation>
    <scope>NUCLEOTIDE SEQUENCE [LARGE SCALE GENOMIC DNA]</scope>
    <source>
        <strain evidence="3 4">68-3-10</strain>
    </source>
</reference>
<keyword evidence="4" id="KW-1185">Reference proteome</keyword>
<dbReference type="EMBL" id="MJIE01000001">
    <property type="protein sequence ID" value="OLR55489.1"/>
    <property type="molecule type" value="Genomic_DNA"/>
</dbReference>
<feature type="chain" id="PRO_5012615848" description="Fibronectin type-III domain-containing protein" evidence="1">
    <location>
        <begin position="28"/>
        <end position="352"/>
    </location>
</feature>
<evidence type="ECO:0000259" key="2">
    <source>
        <dbReference type="PROSITE" id="PS50853"/>
    </source>
</evidence>
<dbReference type="Proteomes" id="UP000187404">
    <property type="component" value="Unassembled WGS sequence"/>
</dbReference>
<dbReference type="Gene3D" id="2.60.40.10">
    <property type="entry name" value="Immunoglobulins"/>
    <property type="match status" value="1"/>
</dbReference>